<sequence>MTELQGRPLVVIHERQYSELPFREELVSAPSMEKRPFHIFFSTKTDEQERKPVVAEEEKDQGKGMVSTELSLWYGVSTETDKANGSESSSSVRIRKRTVSESTNNVAALTKDDANNIARTKTKLEEVSTELKLGLSSESLFLKKKKMITGDYGNSFVSLDPERERRR</sequence>
<protein>
    <submittedName>
        <fullName evidence="2">Uncharacterized protein</fullName>
    </submittedName>
</protein>
<dbReference type="Proteomes" id="UP000325577">
    <property type="component" value="Linkage Group LG14"/>
</dbReference>
<reference evidence="2 3" key="1">
    <citation type="submission" date="2019-09" db="EMBL/GenBank/DDBJ databases">
        <title>A chromosome-level genome assembly of the Chinese tupelo Nyssa sinensis.</title>
        <authorList>
            <person name="Yang X."/>
            <person name="Kang M."/>
            <person name="Yang Y."/>
            <person name="Xiong H."/>
            <person name="Wang M."/>
            <person name="Zhang Z."/>
            <person name="Wang Z."/>
            <person name="Wu H."/>
            <person name="Ma T."/>
            <person name="Liu J."/>
            <person name="Xi Z."/>
        </authorList>
    </citation>
    <scope>NUCLEOTIDE SEQUENCE [LARGE SCALE GENOMIC DNA]</scope>
    <source>
        <strain evidence="2">J267</strain>
        <tissue evidence="2">Leaf</tissue>
    </source>
</reference>
<accession>A0A5J5B7L6</accession>
<gene>
    <name evidence="2" type="ORF">F0562_025915</name>
</gene>
<evidence type="ECO:0000256" key="1">
    <source>
        <dbReference type="SAM" id="MobiDB-lite"/>
    </source>
</evidence>
<dbReference type="AlphaFoldDB" id="A0A5J5B7L6"/>
<dbReference type="EMBL" id="CM018037">
    <property type="protein sequence ID" value="KAA8539223.1"/>
    <property type="molecule type" value="Genomic_DNA"/>
</dbReference>
<keyword evidence="3" id="KW-1185">Reference proteome</keyword>
<evidence type="ECO:0000313" key="2">
    <source>
        <dbReference type="EMBL" id="KAA8539223.1"/>
    </source>
</evidence>
<feature type="region of interest" description="Disordered" evidence="1">
    <location>
        <begin position="80"/>
        <end position="103"/>
    </location>
</feature>
<name>A0A5J5B7L6_9ASTE</name>
<evidence type="ECO:0000313" key="3">
    <source>
        <dbReference type="Proteomes" id="UP000325577"/>
    </source>
</evidence>
<organism evidence="2 3">
    <name type="scientific">Nyssa sinensis</name>
    <dbReference type="NCBI Taxonomy" id="561372"/>
    <lineage>
        <taxon>Eukaryota</taxon>
        <taxon>Viridiplantae</taxon>
        <taxon>Streptophyta</taxon>
        <taxon>Embryophyta</taxon>
        <taxon>Tracheophyta</taxon>
        <taxon>Spermatophyta</taxon>
        <taxon>Magnoliopsida</taxon>
        <taxon>eudicotyledons</taxon>
        <taxon>Gunneridae</taxon>
        <taxon>Pentapetalae</taxon>
        <taxon>asterids</taxon>
        <taxon>Cornales</taxon>
        <taxon>Nyssaceae</taxon>
        <taxon>Nyssa</taxon>
    </lineage>
</organism>
<proteinExistence type="predicted"/>